<keyword evidence="4" id="KW-0723">Serine/threonine-protein kinase</keyword>
<protein>
    <recommendedName>
        <fullName evidence="2">non-specific serine/threonine protein kinase</fullName>
        <ecNumber evidence="2">2.7.11.1</ecNumber>
    </recommendedName>
</protein>
<evidence type="ECO:0000256" key="5">
    <source>
        <dbReference type="ARBA" id="ARBA00022553"/>
    </source>
</evidence>
<keyword evidence="15" id="KW-0472">Membrane</keyword>
<dbReference type="PANTHER" id="PTHR27003">
    <property type="entry name" value="OS07G0166700 PROTEIN"/>
    <property type="match status" value="1"/>
</dbReference>
<keyword evidence="14" id="KW-1133">Transmembrane helix</keyword>
<dbReference type="InterPro" id="IPR008271">
    <property type="entry name" value="Ser/Thr_kinase_AS"/>
</dbReference>
<reference evidence="21 22" key="1">
    <citation type="journal article" date="2018" name="Mol. Plant">
        <title>The genome of Artemisia annua provides insight into the evolution of Asteraceae family and artemisinin biosynthesis.</title>
        <authorList>
            <person name="Shen Q."/>
            <person name="Zhang L."/>
            <person name="Liao Z."/>
            <person name="Wang S."/>
            <person name="Yan T."/>
            <person name="Shi P."/>
            <person name="Liu M."/>
            <person name="Fu X."/>
            <person name="Pan Q."/>
            <person name="Wang Y."/>
            <person name="Lv Z."/>
            <person name="Lu X."/>
            <person name="Zhang F."/>
            <person name="Jiang W."/>
            <person name="Ma Y."/>
            <person name="Chen M."/>
            <person name="Hao X."/>
            <person name="Li L."/>
            <person name="Tang Y."/>
            <person name="Lv G."/>
            <person name="Zhou Y."/>
            <person name="Sun X."/>
            <person name="Brodelius P.E."/>
            <person name="Rose J.K.C."/>
            <person name="Tang K."/>
        </authorList>
    </citation>
    <scope>NUCLEOTIDE SEQUENCE [LARGE SCALE GENOMIC DNA]</scope>
    <source>
        <strain evidence="22">cv. Huhao1</strain>
        <tissue evidence="21">Leaf</tissue>
    </source>
</reference>
<organism evidence="21 22">
    <name type="scientific">Artemisia annua</name>
    <name type="common">Sweet wormwood</name>
    <dbReference type="NCBI Taxonomy" id="35608"/>
    <lineage>
        <taxon>Eukaryota</taxon>
        <taxon>Viridiplantae</taxon>
        <taxon>Streptophyta</taxon>
        <taxon>Embryophyta</taxon>
        <taxon>Tracheophyta</taxon>
        <taxon>Spermatophyta</taxon>
        <taxon>Magnoliopsida</taxon>
        <taxon>eudicotyledons</taxon>
        <taxon>Gunneridae</taxon>
        <taxon>Pentapetalae</taxon>
        <taxon>asterids</taxon>
        <taxon>campanulids</taxon>
        <taxon>Asterales</taxon>
        <taxon>Asteraceae</taxon>
        <taxon>Asteroideae</taxon>
        <taxon>Anthemideae</taxon>
        <taxon>Artemisiinae</taxon>
        <taxon>Artemisia</taxon>
    </lineage>
</organism>
<comment type="subcellular location">
    <subcellularLocation>
        <location evidence="1">Cell membrane</location>
        <topology evidence="1">Single-pass membrane protein</topology>
    </subcellularLocation>
</comment>
<evidence type="ECO:0000256" key="8">
    <source>
        <dbReference type="ARBA" id="ARBA00022692"/>
    </source>
</evidence>
<evidence type="ECO:0000313" key="22">
    <source>
        <dbReference type="Proteomes" id="UP000245207"/>
    </source>
</evidence>
<dbReference type="PROSITE" id="PS50011">
    <property type="entry name" value="PROTEIN_KINASE_DOM"/>
    <property type="match status" value="2"/>
</dbReference>
<evidence type="ECO:0000313" key="21">
    <source>
        <dbReference type="EMBL" id="PWA69428.1"/>
    </source>
</evidence>
<dbReference type="Proteomes" id="UP000245207">
    <property type="component" value="Unassembled WGS sequence"/>
</dbReference>
<comment type="caution">
    <text evidence="21">The sequence shown here is derived from an EMBL/GenBank/DDBJ whole genome shotgun (WGS) entry which is preliminary data.</text>
</comment>
<evidence type="ECO:0000256" key="13">
    <source>
        <dbReference type="ARBA" id="ARBA00022840"/>
    </source>
</evidence>
<dbReference type="SMART" id="SM00220">
    <property type="entry name" value="S_TKc"/>
    <property type="match status" value="2"/>
</dbReference>
<evidence type="ECO:0000256" key="3">
    <source>
        <dbReference type="ARBA" id="ARBA00022475"/>
    </source>
</evidence>
<evidence type="ECO:0000256" key="15">
    <source>
        <dbReference type="ARBA" id="ARBA00023136"/>
    </source>
</evidence>
<evidence type="ECO:0000256" key="1">
    <source>
        <dbReference type="ARBA" id="ARBA00004162"/>
    </source>
</evidence>
<comment type="catalytic activity">
    <reaction evidence="18">
        <text>L-threonyl-[protein] + ATP = O-phospho-L-threonyl-[protein] + ADP + H(+)</text>
        <dbReference type="Rhea" id="RHEA:46608"/>
        <dbReference type="Rhea" id="RHEA-COMP:11060"/>
        <dbReference type="Rhea" id="RHEA-COMP:11605"/>
        <dbReference type="ChEBI" id="CHEBI:15378"/>
        <dbReference type="ChEBI" id="CHEBI:30013"/>
        <dbReference type="ChEBI" id="CHEBI:30616"/>
        <dbReference type="ChEBI" id="CHEBI:61977"/>
        <dbReference type="ChEBI" id="CHEBI:456216"/>
        <dbReference type="EC" id="2.7.11.1"/>
    </reaction>
</comment>
<dbReference type="PROSITE" id="PS00108">
    <property type="entry name" value="PROTEIN_KINASE_ST"/>
    <property type="match status" value="1"/>
</dbReference>
<dbReference type="GO" id="GO:0005524">
    <property type="term" value="F:ATP binding"/>
    <property type="evidence" value="ECO:0007669"/>
    <property type="project" value="UniProtKB-KW"/>
</dbReference>
<dbReference type="GO" id="GO:0005886">
    <property type="term" value="C:plasma membrane"/>
    <property type="evidence" value="ECO:0007669"/>
    <property type="project" value="UniProtKB-SubCell"/>
</dbReference>
<dbReference type="InterPro" id="IPR045272">
    <property type="entry name" value="ANXUR1/2-like"/>
</dbReference>
<keyword evidence="8" id="KW-0812">Transmembrane</keyword>
<dbReference type="SUPFAM" id="SSF56112">
    <property type="entry name" value="Protein kinase-like (PK-like)"/>
    <property type="match status" value="2"/>
</dbReference>
<evidence type="ECO:0000256" key="19">
    <source>
        <dbReference type="ARBA" id="ARBA00048679"/>
    </source>
</evidence>
<dbReference type="GO" id="GO:0009506">
    <property type="term" value="C:plasmodesma"/>
    <property type="evidence" value="ECO:0007669"/>
    <property type="project" value="TreeGrafter"/>
</dbReference>
<dbReference type="EMBL" id="PKPP01003439">
    <property type="protein sequence ID" value="PWA69428.1"/>
    <property type="molecule type" value="Genomic_DNA"/>
</dbReference>
<evidence type="ECO:0000256" key="18">
    <source>
        <dbReference type="ARBA" id="ARBA00047899"/>
    </source>
</evidence>
<dbReference type="Gene3D" id="1.10.510.10">
    <property type="entry name" value="Transferase(Phosphotransferase) domain 1"/>
    <property type="match status" value="2"/>
</dbReference>
<dbReference type="Gene3D" id="3.30.200.20">
    <property type="entry name" value="Phosphorylase Kinase, domain 1"/>
    <property type="match status" value="2"/>
</dbReference>
<name>A0A2U1N7E0_ARTAN</name>
<evidence type="ECO:0000256" key="6">
    <source>
        <dbReference type="ARBA" id="ARBA00022614"/>
    </source>
</evidence>
<keyword evidence="16" id="KW-0675">Receptor</keyword>
<sequence length="705" mass="80064">MGHSSRFGTFLRTKPITRILSTKPYHVTRDDKSVVDKASFDKAFDTSSAEMTETHTHEKNIDHLRIPLSDIESATNNFSINRIGSGGYGTVYKAELDIFDDTISLVPGGKKKADFPKKRKTVAVKRLERKQGEVAGFFTEVEMLTKCKHPNIVSLLGFCEEGSERILVYEHVSNGSLSDYFEKINNTKRLSWAQRLQICLDIAQGLDYLHSNTEEKPMIIHRDIKSDNILLDNNWVAKIADFGLSKLRPANQKANTINTGTIAGTEVYLDPEYMETGRLKKESDIYSFGVVLFEVVSGKLAYDKSYSIENEKGLLSIVQKCFNERTLKKVIDPNLKEAPGGIRILDDGLDQKSLDTFLVIAYQCLAHTQDRRPTMKFIIKELEKALNYQGLLSWVHCHNSQENRKDGFHVSLKDVTLATKNFTDDKCIGEGRYWKQYEGQIPFANILTTVIVKRWDKKSSQARPQYFRELNFFERKHENIVALVGLCNESSESIIVYEHASNGSLDKHLDDVNLTWAKRLKICVGIATGLKFLHVDVEMIHRDIKSSSILLDSDWEPKICNFELSSKPGEMLKAEHATDNAYGSLGYLDPLHEKQGYLDKYSDVYSLGVVLMEILCGRLAWGEGCEDHFESLGPLATRRYNAGELDELVFDGIKEQVFSLSFTTFASIAAQCLEEQRYKRPEASKVVIQLEKALELQTIMQRFGY</sequence>
<gene>
    <name evidence="21" type="ORF">CTI12_AA298350</name>
</gene>
<keyword evidence="10" id="KW-0677">Repeat</keyword>
<keyword evidence="12 21" id="KW-0418">Kinase</keyword>
<evidence type="ECO:0000256" key="2">
    <source>
        <dbReference type="ARBA" id="ARBA00012513"/>
    </source>
</evidence>
<evidence type="ECO:0000256" key="12">
    <source>
        <dbReference type="ARBA" id="ARBA00022777"/>
    </source>
</evidence>
<dbReference type="OrthoDB" id="1511307at2759"/>
<dbReference type="PANTHER" id="PTHR27003:SF471">
    <property type="entry name" value="VASCULAR ENDOTHELIAL GROWTH FACTOR RECEPTOR 2 (VEGFR2)-RELATED"/>
    <property type="match status" value="1"/>
</dbReference>
<dbReference type="InterPro" id="IPR000719">
    <property type="entry name" value="Prot_kinase_dom"/>
</dbReference>
<evidence type="ECO:0000256" key="10">
    <source>
        <dbReference type="ARBA" id="ARBA00022737"/>
    </source>
</evidence>
<evidence type="ECO:0000256" key="17">
    <source>
        <dbReference type="ARBA" id="ARBA00023180"/>
    </source>
</evidence>
<feature type="domain" description="Protein kinase" evidence="20">
    <location>
        <begin position="422"/>
        <end position="694"/>
    </location>
</feature>
<evidence type="ECO:0000256" key="7">
    <source>
        <dbReference type="ARBA" id="ARBA00022679"/>
    </source>
</evidence>
<dbReference type="GO" id="GO:0004714">
    <property type="term" value="F:transmembrane receptor protein tyrosine kinase activity"/>
    <property type="evidence" value="ECO:0007669"/>
    <property type="project" value="InterPro"/>
</dbReference>
<evidence type="ECO:0000256" key="16">
    <source>
        <dbReference type="ARBA" id="ARBA00023170"/>
    </source>
</evidence>
<dbReference type="AlphaFoldDB" id="A0A2U1N7E0"/>
<dbReference type="Pfam" id="PF07714">
    <property type="entry name" value="PK_Tyr_Ser-Thr"/>
    <property type="match status" value="2"/>
</dbReference>
<keyword evidence="5" id="KW-0597">Phosphoprotein</keyword>
<proteinExistence type="predicted"/>
<keyword evidence="17" id="KW-0325">Glycoprotein</keyword>
<dbReference type="STRING" id="35608.A0A2U1N7E0"/>
<feature type="domain" description="Protein kinase" evidence="20">
    <location>
        <begin position="77"/>
        <end position="386"/>
    </location>
</feature>
<accession>A0A2U1N7E0</accession>
<keyword evidence="13" id="KW-0067">ATP-binding</keyword>
<keyword evidence="11" id="KW-0547">Nucleotide-binding</keyword>
<dbReference type="GO" id="GO:0004674">
    <property type="term" value="F:protein serine/threonine kinase activity"/>
    <property type="evidence" value="ECO:0007669"/>
    <property type="project" value="UniProtKB-KW"/>
</dbReference>
<dbReference type="EC" id="2.7.11.1" evidence="2"/>
<dbReference type="InterPro" id="IPR011009">
    <property type="entry name" value="Kinase-like_dom_sf"/>
</dbReference>
<evidence type="ECO:0000256" key="11">
    <source>
        <dbReference type="ARBA" id="ARBA00022741"/>
    </source>
</evidence>
<evidence type="ECO:0000256" key="14">
    <source>
        <dbReference type="ARBA" id="ARBA00022989"/>
    </source>
</evidence>
<keyword evidence="3" id="KW-1003">Cell membrane</keyword>
<keyword evidence="6" id="KW-0433">Leucine-rich repeat</keyword>
<keyword evidence="9" id="KW-0732">Signal</keyword>
<dbReference type="InterPro" id="IPR001245">
    <property type="entry name" value="Ser-Thr/Tyr_kinase_cat_dom"/>
</dbReference>
<evidence type="ECO:0000259" key="20">
    <source>
        <dbReference type="PROSITE" id="PS50011"/>
    </source>
</evidence>
<evidence type="ECO:0000256" key="4">
    <source>
        <dbReference type="ARBA" id="ARBA00022527"/>
    </source>
</evidence>
<comment type="catalytic activity">
    <reaction evidence="19">
        <text>L-seryl-[protein] + ATP = O-phospho-L-seryl-[protein] + ADP + H(+)</text>
        <dbReference type="Rhea" id="RHEA:17989"/>
        <dbReference type="Rhea" id="RHEA-COMP:9863"/>
        <dbReference type="Rhea" id="RHEA-COMP:11604"/>
        <dbReference type="ChEBI" id="CHEBI:15378"/>
        <dbReference type="ChEBI" id="CHEBI:29999"/>
        <dbReference type="ChEBI" id="CHEBI:30616"/>
        <dbReference type="ChEBI" id="CHEBI:83421"/>
        <dbReference type="ChEBI" id="CHEBI:456216"/>
        <dbReference type="EC" id="2.7.11.1"/>
    </reaction>
</comment>
<keyword evidence="7" id="KW-0808">Transferase</keyword>
<evidence type="ECO:0000256" key="9">
    <source>
        <dbReference type="ARBA" id="ARBA00022729"/>
    </source>
</evidence>
<keyword evidence="22" id="KW-1185">Reference proteome</keyword>
<dbReference type="FunFam" id="1.10.510.10:FF:000358">
    <property type="entry name" value="Putative leucine-rich repeat receptor-like serine/threonine-protein kinase"/>
    <property type="match status" value="1"/>
</dbReference>